<dbReference type="EMBL" id="OZ023715">
    <property type="protein sequence ID" value="CAK9864649.1"/>
    <property type="molecule type" value="Genomic_DNA"/>
</dbReference>
<evidence type="ECO:0000259" key="1">
    <source>
        <dbReference type="PROSITE" id="PS51819"/>
    </source>
</evidence>
<dbReference type="InterPro" id="IPR029068">
    <property type="entry name" value="Glyas_Bleomycin-R_OHBP_Dase"/>
</dbReference>
<dbReference type="InterPro" id="IPR004360">
    <property type="entry name" value="Glyas_Fos-R_dOase_dom"/>
</dbReference>
<gene>
    <name evidence="2" type="ORF">CSSPJE1EN2_LOCUS7644</name>
</gene>
<dbReference type="SUPFAM" id="SSF54593">
    <property type="entry name" value="Glyoxalase/Bleomycin resistance protein/Dihydroxybiphenyl dioxygenase"/>
    <property type="match status" value="1"/>
</dbReference>
<dbReference type="InterPro" id="IPR050383">
    <property type="entry name" value="GlyoxalaseI/FosfomycinResist"/>
</dbReference>
<name>A0ABP1APZ8_9BRYO</name>
<sequence length="195" mass="21615">MAIMLDPSFKALHLEENLVGRGDVIRLASEYDVKVVVPLLMVCFDKLNPIANTFVVVVFDVVGPKLEENMFEFTGVHHVGLLCENTERSLEFYCGLLGLEINPTRPNDKLPYGGKWLNVGSQMIHLMELPNPDPKTGRPKHGGRDRHACVAIKDVSKLKAVFDKAGVPYTLSKSGRPAIFARDPDGNALEFVQTE</sequence>
<dbReference type="Gene3D" id="3.10.180.10">
    <property type="entry name" value="2,3-Dihydroxybiphenyl 1,2-Dioxygenase, domain 1"/>
    <property type="match status" value="1"/>
</dbReference>
<accession>A0ABP1APZ8</accession>
<dbReference type="PANTHER" id="PTHR21366:SF22">
    <property type="entry name" value="VOC DOMAIN-CONTAINING PROTEIN"/>
    <property type="match status" value="1"/>
</dbReference>
<proteinExistence type="predicted"/>
<evidence type="ECO:0000313" key="3">
    <source>
        <dbReference type="Proteomes" id="UP001497522"/>
    </source>
</evidence>
<feature type="domain" description="VOC" evidence="1">
    <location>
        <begin position="75"/>
        <end position="194"/>
    </location>
</feature>
<dbReference type="InterPro" id="IPR037523">
    <property type="entry name" value="VOC_core"/>
</dbReference>
<organism evidence="2 3">
    <name type="scientific">Sphagnum jensenii</name>
    <dbReference type="NCBI Taxonomy" id="128206"/>
    <lineage>
        <taxon>Eukaryota</taxon>
        <taxon>Viridiplantae</taxon>
        <taxon>Streptophyta</taxon>
        <taxon>Embryophyta</taxon>
        <taxon>Bryophyta</taxon>
        <taxon>Sphagnophytina</taxon>
        <taxon>Sphagnopsida</taxon>
        <taxon>Sphagnales</taxon>
        <taxon>Sphagnaceae</taxon>
        <taxon>Sphagnum</taxon>
    </lineage>
</organism>
<keyword evidence="3" id="KW-1185">Reference proteome</keyword>
<dbReference type="PANTHER" id="PTHR21366">
    <property type="entry name" value="GLYOXALASE FAMILY PROTEIN"/>
    <property type="match status" value="1"/>
</dbReference>
<dbReference type="PROSITE" id="PS51819">
    <property type="entry name" value="VOC"/>
    <property type="match status" value="1"/>
</dbReference>
<dbReference type="CDD" id="cd07245">
    <property type="entry name" value="VOC_like"/>
    <property type="match status" value="1"/>
</dbReference>
<protein>
    <recommendedName>
        <fullName evidence="1">VOC domain-containing protein</fullName>
    </recommendedName>
</protein>
<reference evidence="2" key="1">
    <citation type="submission" date="2024-03" db="EMBL/GenBank/DDBJ databases">
        <authorList>
            <consortium name="ELIXIR-Norway"/>
            <consortium name="Elixir Norway"/>
        </authorList>
    </citation>
    <scope>NUCLEOTIDE SEQUENCE</scope>
</reference>
<evidence type="ECO:0000313" key="2">
    <source>
        <dbReference type="EMBL" id="CAK9864649.1"/>
    </source>
</evidence>
<dbReference type="Pfam" id="PF00903">
    <property type="entry name" value="Glyoxalase"/>
    <property type="match status" value="1"/>
</dbReference>
<dbReference type="Proteomes" id="UP001497522">
    <property type="component" value="Chromosome 14"/>
</dbReference>